<dbReference type="EMBL" id="JAUUCC010000054">
    <property type="protein sequence ID" value="MEE2052814.1"/>
    <property type="molecule type" value="Genomic_DNA"/>
</dbReference>
<dbReference type="Gene3D" id="1.10.1200.10">
    <property type="entry name" value="ACP-like"/>
    <property type="match status" value="1"/>
</dbReference>
<reference evidence="1 2" key="1">
    <citation type="submission" date="2023-07" db="EMBL/GenBank/DDBJ databases">
        <authorList>
            <person name="Girao M."/>
            <person name="Carvalho M.F."/>
        </authorList>
    </citation>
    <scope>NUCLEOTIDE SEQUENCE [LARGE SCALE GENOMIC DNA]</scope>
    <source>
        <strain evidence="1 2">66/93</strain>
    </source>
</reference>
<comment type="caution">
    <text evidence="1">The sequence shown here is derived from an EMBL/GenBank/DDBJ whole genome shotgun (WGS) entry which is preliminary data.</text>
</comment>
<organism evidence="1 2">
    <name type="scientific">Nocardiopsis tropica</name>
    <dbReference type="NCBI Taxonomy" id="109330"/>
    <lineage>
        <taxon>Bacteria</taxon>
        <taxon>Bacillati</taxon>
        <taxon>Actinomycetota</taxon>
        <taxon>Actinomycetes</taxon>
        <taxon>Streptosporangiales</taxon>
        <taxon>Nocardiopsidaceae</taxon>
        <taxon>Nocardiopsis</taxon>
    </lineage>
</organism>
<dbReference type="RefSeq" id="WP_330159813.1">
    <property type="nucleotide sequence ID" value="NZ_BAAAJA010000005.1"/>
</dbReference>
<name>A0ABU7KUZ6_9ACTN</name>
<evidence type="ECO:0000313" key="2">
    <source>
        <dbReference type="Proteomes" id="UP001348641"/>
    </source>
</evidence>
<gene>
    <name evidence="1" type="ORF">Q8A49_20125</name>
</gene>
<dbReference type="Proteomes" id="UP001348641">
    <property type="component" value="Unassembled WGS sequence"/>
</dbReference>
<accession>A0ABU7KUZ6</accession>
<evidence type="ECO:0000313" key="1">
    <source>
        <dbReference type="EMBL" id="MEE2052814.1"/>
    </source>
</evidence>
<sequence length="91" mass="10111">MTSDATEQEVRERLMLFVRERFLDGDPLGELSEDSPLQEWGVLSSMNTAVLMNHIHTGLGLRIRVDRIDPRAFTDVRSIAAMLCAAGPGPE</sequence>
<protein>
    <submittedName>
        <fullName evidence="1">Acyl carrier protein</fullName>
    </submittedName>
</protein>
<dbReference type="InterPro" id="IPR036736">
    <property type="entry name" value="ACP-like_sf"/>
</dbReference>
<proteinExistence type="predicted"/>
<dbReference type="SUPFAM" id="SSF47336">
    <property type="entry name" value="ACP-like"/>
    <property type="match status" value="1"/>
</dbReference>